<proteinExistence type="predicted"/>
<reference evidence="4 5" key="2">
    <citation type="journal article" date="2014" name="PLoS ONE">
        <title>Evolution of mitochondria reconstructed from the energy metabolism of living bacteria.</title>
        <authorList>
            <person name="Degli Esposti M."/>
            <person name="Chouaia B."/>
            <person name="Comandatore F."/>
            <person name="Crotti E."/>
            <person name="Sassera D."/>
            <person name="Lievens P.M."/>
            <person name="Daffonchio D."/>
            <person name="Bandi C."/>
        </authorList>
    </citation>
    <scope>NUCLEOTIDE SEQUENCE [LARGE SCALE GENOMIC DNA]</scope>
    <source>
        <strain evidence="4 5">SF2.1</strain>
    </source>
</reference>
<comment type="caution">
    <text evidence="4">The sequence shown here is derived from an EMBL/GenBank/DDBJ whole genome shotgun (WGS) entry which is preliminary data.</text>
</comment>
<evidence type="ECO:0000256" key="1">
    <source>
        <dbReference type="ARBA" id="ARBA00022679"/>
    </source>
</evidence>
<dbReference type="AlphaFoldDB" id="A0A060QCC3"/>
<organism evidence="4 5">
    <name type="scientific">Asaia bogorensis</name>
    <dbReference type="NCBI Taxonomy" id="91915"/>
    <lineage>
        <taxon>Bacteria</taxon>
        <taxon>Pseudomonadati</taxon>
        <taxon>Pseudomonadota</taxon>
        <taxon>Alphaproteobacteria</taxon>
        <taxon>Acetobacterales</taxon>
        <taxon>Acetobacteraceae</taxon>
        <taxon>Asaia</taxon>
    </lineage>
</organism>
<dbReference type="CDD" id="cd04301">
    <property type="entry name" value="NAT_SF"/>
    <property type="match status" value="1"/>
</dbReference>
<dbReference type="GO" id="GO:0016747">
    <property type="term" value="F:acyltransferase activity, transferring groups other than amino-acyl groups"/>
    <property type="evidence" value="ECO:0007669"/>
    <property type="project" value="InterPro"/>
</dbReference>
<dbReference type="SUPFAM" id="SSF55729">
    <property type="entry name" value="Acyl-CoA N-acyltransferases (Nat)"/>
    <property type="match status" value="1"/>
</dbReference>
<accession>A0A060QCC3</accession>
<dbReference type="Gene3D" id="3.40.630.30">
    <property type="match status" value="1"/>
</dbReference>
<gene>
    <name evidence="4" type="ORF">ASAP_0724</name>
</gene>
<feature type="domain" description="N-acetyltransferase" evidence="3">
    <location>
        <begin position="3"/>
        <end position="151"/>
    </location>
</feature>
<evidence type="ECO:0000256" key="2">
    <source>
        <dbReference type="ARBA" id="ARBA00023315"/>
    </source>
</evidence>
<dbReference type="PROSITE" id="PS51186">
    <property type="entry name" value="GNAT"/>
    <property type="match status" value="1"/>
</dbReference>
<dbReference type="Pfam" id="PF00583">
    <property type="entry name" value="Acetyltransf_1"/>
    <property type="match status" value="1"/>
</dbReference>
<keyword evidence="2" id="KW-0012">Acyltransferase</keyword>
<sequence length="151" mass="16147">MEIGIDDLSSAESRALLALHLSGMAESTPEAFRFALDLSGLTTPEVTVWTARIEGRVAAIGALKQFGEGVGEVKSMRTHPDFLGRGAGAAILGTLIEAARAHGLMRLSLETGTSPSFEAAIRLYRRYGFESGPPFGPYKATAHNQFFHLAL</sequence>
<dbReference type="RefSeq" id="WP_023977942.1">
    <property type="nucleotide sequence ID" value="NZ_CBLX010000004.1"/>
</dbReference>
<name>A0A060QCC3_9PROT</name>
<dbReference type="PANTHER" id="PTHR43877">
    <property type="entry name" value="AMINOALKYLPHOSPHONATE N-ACETYLTRANSFERASE-RELATED-RELATED"/>
    <property type="match status" value="1"/>
</dbReference>
<protein>
    <submittedName>
        <fullName evidence="4">Histone acetyltransferase HPA2 and related acetyltransferases</fullName>
    </submittedName>
</protein>
<dbReference type="InterPro" id="IPR000182">
    <property type="entry name" value="GNAT_dom"/>
</dbReference>
<evidence type="ECO:0000313" key="4">
    <source>
        <dbReference type="EMBL" id="CDG38769.1"/>
    </source>
</evidence>
<dbReference type="EMBL" id="CBLX010000004">
    <property type="protein sequence ID" value="CDG38769.1"/>
    <property type="molecule type" value="Genomic_DNA"/>
</dbReference>
<evidence type="ECO:0000313" key="5">
    <source>
        <dbReference type="Proteomes" id="UP000027583"/>
    </source>
</evidence>
<dbReference type="eggNOG" id="COG0456">
    <property type="taxonomic scope" value="Bacteria"/>
</dbReference>
<dbReference type="PANTHER" id="PTHR43877:SF5">
    <property type="entry name" value="BLL8307 PROTEIN"/>
    <property type="match status" value="1"/>
</dbReference>
<dbReference type="InterPro" id="IPR016181">
    <property type="entry name" value="Acyl_CoA_acyltransferase"/>
</dbReference>
<reference evidence="4 5" key="1">
    <citation type="journal article" date="2014" name="Genome Biol. Evol.">
        <title>Acetic acid bacteria genomes reveal functional traits for adaptation to life in insect guts.</title>
        <authorList>
            <person name="Chouaia B."/>
            <person name="Gaiarsa S."/>
            <person name="Crotti E."/>
            <person name="Comandatore F."/>
            <person name="Degli Esposti M."/>
            <person name="Ricci I."/>
            <person name="Alma A."/>
            <person name="Favia G."/>
            <person name="Bandi C."/>
            <person name="Daffonchio D."/>
        </authorList>
    </citation>
    <scope>NUCLEOTIDE SEQUENCE [LARGE SCALE GENOMIC DNA]</scope>
    <source>
        <strain evidence="4 5">SF2.1</strain>
    </source>
</reference>
<dbReference type="Proteomes" id="UP000027583">
    <property type="component" value="Unassembled WGS sequence"/>
</dbReference>
<keyword evidence="1" id="KW-0808">Transferase</keyword>
<dbReference type="InterPro" id="IPR050832">
    <property type="entry name" value="Bact_Acetyltransf"/>
</dbReference>
<evidence type="ECO:0000259" key="3">
    <source>
        <dbReference type="PROSITE" id="PS51186"/>
    </source>
</evidence>